<dbReference type="OrthoDB" id="9811352at2"/>
<evidence type="ECO:0000313" key="5">
    <source>
        <dbReference type="Proteomes" id="UP000245469"/>
    </source>
</evidence>
<name>A0A316AZZ7_9ACTN</name>
<dbReference type="PANTHER" id="PTHR46388">
    <property type="entry name" value="NHL REPEAT-CONTAINING PROTEIN 2"/>
    <property type="match status" value="1"/>
</dbReference>
<keyword evidence="4" id="KW-0413">Isomerase</keyword>
<dbReference type="PROSITE" id="PS51352">
    <property type="entry name" value="THIOREDOXIN_2"/>
    <property type="match status" value="1"/>
</dbReference>
<dbReference type="GO" id="GO:0016853">
    <property type="term" value="F:isomerase activity"/>
    <property type="evidence" value="ECO:0007669"/>
    <property type="project" value="UniProtKB-KW"/>
</dbReference>
<dbReference type="RefSeq" id="WP_109772876.1">
    <property type="nucleotide sequence ID" value="NZ_QGDQ01000002.1"/>
</dbReference>
<proteinExistence type="predicted"/>
<dbReference type="Pfam" id="PF01436">
    <property type="entry name" value="NHL"/>
    <property type="match status" value="1"/>
</dbReference>
<dbReference type="Pfam" id="PF13905">
    <property type="entry name" value="Thioredoxin_8"/>
    <property type="match status" value="1"/>
</dbReference>
<organism evidence="4 5">
    <name type="scientific">Quadrisphaera granulorum</name>
    <dbReference type="NCBI Taxonomy" id="317664"/>
    <lineage>
        <taxon>Bacteria</taxon>
        <taxon>Bacillati</taxon>
        <taxon>Actinomycetota</taxon>
        <taxon>Actinomycetes</taxon>
        <taxon>Kineosporiales</taxon>
        <taxon>Kineosporiaceae</taxon>
        <taxon>Quadrisphaera</taxon>
    </lineage>
</organism>
<feature type="compositionally biased region" description="Basic and acidic residues" evidence="2">
    <location>
        <begin position="1"/>
        <end position="10"/>
    </location>
</feature>
<dbReference type="SUPFAM" id="SSF52833">
    <property type="entry name" value="Thioredoxin-like"/>
    <property type="match status" value="1"/>
</dbReference>
<reference evidence="4 5" key="1">
    <citation type="submission" date="2018-03" db="EMBL/GenBank/DDBJ databases">
        <title>Genomic Encyclopedia of Archaeal and Bacterial Type Strains, Phase II (KMG-II): from individual species to whole genera.</title>
        <authorList>
            <person name="Goeker M."/>
        </authorList>
    </citation>
    <scope>NUCLEOTIDE SEQUENCE [LARGE SCALE GENOMIC DNA]</scope>
    <source>
        <strain evidence="4 5">DSM 44889</strain>
    </source>
</reference>
<dbReference type="InterPro" id="IPR012336">
    <property type="entry name" value="Thioredoxin-like_fold"/>
</dbReference>
<keyword evidence="1" id="KW-0677">Repeat</keyword>
<dbReference type="Gene3D" id="2.120.10.30">
    <property type="entry name" value="TolB, C-terminal domain"/>
    <property type="match status" value="2"/>
</dbReference>
<dbReference type="Proteomes" id="UP000245469">
    <property type="component" value="Unassembled WGS sequence"/>
</dbReference>
<evidence type="ECO:0000259" key="3">
    <source>
        <dbReference type="PROSITE" id="PS51352"/>
    </source>
</evidence>
<dbReference type="CDD" id="cd14951">
    <property type="entry name" value="NHL-2_like"/>
    <property type="match status" value="1"/>
</dbReference>
<protein>
    <submittedName>
        <fullName evidence="4">Thiol-disulfide isomerase/thioredoxin</fullName>
    </submittedName>
</protein>
<dbReference type="InterPro" id="IPR013766">
    <property type="entry name" value="Thioredoxin_domain"/>
</dbReference>
<feature type="domain" description="Thioredoxin" evidence="3">
    <location>
        <begin position="19"/>
        <end position="168"/>
    </location>
</feature>
<dbReference type="SUPFAM" id="SSF101898">
    <property type="entry name" value="NHL repeat"/>
    <property type="match status" value="1"/>
</dbReference>
<dbReference type="InterPro" id="IPR045302">
    <property type="entry name" value="NHL2_NHL_rpt_dom"/>
</dbReference>
<evidence type="ECO:0000313" key="4">
    <source>
        <dbReference type="EMBL" id="PWJ55827.1"/>
    </source>
</evidence>
<evidence type="ECO:0000256" key="1">
    <source>
        <dbReference type="ARBA" id="ARBA00022737"/>
    </source>
</evidence>
<evidence type="ECO:0000256" key="2">
    <source>
        <dbReference type="SAM" id="MobiDB-lite"/>
    </source>
</evidence>
<dbReference type="Gene3D" id="3.40.30.10">
    <property type="entry name" value="Glutaredoxin"/>
    <property type="match status" value="1"/>
</dbReference>
<accession>A0A316AZZ7</accession>
<dbReference type="PANTHER" id="PTHR46388:SF2">
    <property type="entry name" value="NHL REPEAT-CONTAINING PROTEIN 2"/>
    <property type="match status" value="1"/>
</dbReference>
<sequence>MTSPVRDHGRSATSPTSPRRTRVRAPELVGRRWVGTGGADLSLADLRGRIVLLDFWTSCCVNCQHVLDELRELEHEFADVLVVVGVHSPKFAHEGTVEAVDAAVLRWDVRHPVLDDPQLVTWQAYAARAWPTLTVIDPEGYVVASMSGEGHAHGLGVLLRELVAEHEAKGTLRRGDQPYVAPPAPDSAFALPTAILALPLSAGGGYLVSDTAHHQLVVLDDDLVTERARIGTGERGLVDGGPEQARLSEPVGLTLLPPDVAARVGWDVAVADSTNHAVRGLRLADLSLVTLAGTGRQLRRREGGGPALEQDLSTPLDTAWFDDQLVIAMAGVHQLWALDPAPAGPAGAIDATGGVVRVLAGTTAEGLRDGAAEQAWFAQTGALETSADGSRLWVLDAETSALRWLERSGDAPADRVVKDVDDDRMANVLPVAGAGYEVGSVVGTGLFEFGVRDGEAAQALLQHPLGMALLPDGSVVVADTYNGALRRYDPLGGDAGEVTTLASGLAEPTALAVELDDDGRAATFVVVESAASRLTRLQVPAAASKLAGEAQRVKRPPTPLAPGPVALRVAFTPPTGQKLDHRWGDPTRLVVSSSPEGLLSAGAGDAEGLSRDLVIDPSALGPGATGVLHVSVQAAACDGDPMTGEVPEFAACHLYQQDWGIPVVLDETGPSELALDLRGA</sequence>
<dbReference type="InterPro" id="IPR011042">
    <property type="entry name" value="6-blade_b-propeller_TolB-like"/>
</dbReference>
<dbReference type="EMBL" id="QGDQ01000002">
    <property type="protein sequence ID" value="PWJ55827.1"/>
    <property type="molecule type" value="Genomic_DNA"/>
</dbReference>
<feature type="region of interest" description="Disordered" evidence="2">
    <location>
        <begin position="1"/>
        <end position="22"/>
    </location>
</feature>
<comment type="caution">
    <text evidence="4">The sequence shown here is derived from an EMBL/GenBank/DDBJ whole genome shotgun (WGS) entry which is preliminary data.</text>
</comment>
<keyword evidence="5" id="KW-1185">Reference proteome</keyword>
<dbReference type="InterPro" id="IPR036249">
    <property type="entry name" value="Thioredoxin-like_sf"/>
</dbReference>
<gene>
    <name evidence="4" type="ORF">BXY45_102193</name>
</gene>
<dbReference type="AlphaFoldDB" id="A0A316AZZ7"/>
<dbReference type="InterPro" id="IPR001258">
    <property type="entry name" value="NHL_repeat"/>
</dbReference>